<evidence type="ECO:0000313" key="1">
    <source>
        <dbReference type="EMBL" id="ELP88293.1"/>
    </source>
</evidence>
<dbReference type="KEGG" id="eiv:EIN_226760"/>
<dbReference type="AlphaFoldDB" id="A0A0A1U8I3"/>
<dbReference type="Gene3D" id="1.25.10.10">
    <property type="entry name" value="Leucine-rich Repeat Variant"/>
    <property type="match status" value="1"/>
</dbReference>
<proteinExistence type="predicted"/>
<evidence type="ECO:0000313" key="2">
    <source>
        <dbReference type="Proteomes" id="UP000014680"/>
    </source>
</evidence>
<dbReference type="VEuPathDB" id="AmoebaDB:EIN_226760"/>
<dbReference type="InterPro" id="IPR016024">
    <property type="entry name" value="ARM-type_fold"/>
</dbReference>
<dbReference type="GeneID" id="14887145"/>
<dbReference type="EMBL" id="KB206756">
    <property type="protein sequence ID" value="ELP88293.1"/>
    <property type="molecule type" value="Genomic_DNA"/>
</dbReference>
<dbReference type="OrthoDB" id="26016at2759"/>
<dbReference type="OMA" id="MDEIWES"/>
<dbReference type="RefSeq" id="XP_004255064.1">
    <property type="nucleotide sequence ID" value="XM_004255016.1"/>
</dbReference>
<protein>
    <submittedName>
        <fullName evidence="1">Uncharacterized protein</fullName>
    </submittedName>
</protein>
<accession>A0A0A1U8I3</accession>
<dbReference type="InterPro" id="IPR011989">
    <property type="entry name" value="ARM-like"/>
</dbReference>
<sequence>MSYRIPDNPIKKAEACHSTLRQKNRNDLMKKRRIIPDGPFDRAQIDSSNNQSHFVLDVKFKLESRCTDVVTQALIALKQFVRQTDGYCFEELAKNKVVPILVNIVSCDNVIQLSLSLTILAQIASSSSQVVMDEIWESGAFELFVNILESTFSISKSNLFQAAAIGFGNSVLSGGKFLDFVVRNNVFKMFSINFVKVVECMDQSVPEAFVFAVSRMATNNGLRQDEFECAIHFVLSCRNLTNFEDVIFLLNYFSSDSSLDESVKAIAIKYIWGFEETASVCRNVLGKNFCSCQSNEINFLIQSIRLSPDVSPQIEGLIKFVVNTLGTSQSDVFESKCILLSCLSENPMTSGEVLKCIMKQNECCSFLIKKMKDENFETAKSAGLFVSKCVSVYFENQQIIVRFEENGVVDGIVSLLQRSGLRNDYTSLTFILTTLFTLFFYQSNVSISEEYLFEPINQFEELGGYQILQELSTITNPQIKELINSLGMSLSKQNNDDL</sequence>
<name>A0A0A1U8I3_ENTIV</name>
<dbReference type="Proteomes" id="UP000014680">
    <property type="component" value="Unassembled WGS sequence"/>
</dbReference>
<gene>
    <name evidence="1" type="ORF">EIN_226760</name>
</gene>
<reference evidence="1 2" key="1">
    <citation type="submission" date="2012-10" db="EMBL/GenBank/DDBJ databases">
        <authorList>
            <person name="Zafar N."/>
            <person name="Inman J."/>
            <person name="Hall N."/>
            <person name="Lorenzi H."/>
            <person name="Caler E."/>
        </authorList>
    </citation>
    <scope>NUCLEOTIDE SEQUENCE [LARGE SCALE GENOMIC DNA]</scope>
    <source>
        <strain evidence="1 2">IP1</strain>
    </source>
</reference>
<keyword evidence="2" id="KW-1185">Reference proteome</keyword>
<organism evidence="1 2">
    <name type="scientific">Entamoeba invadens IP1</name>
    <dbReference type="NCBI Taxonomy" id="370355"/>
    <lineage>
        <taxon>Eukaryota</taxon>
        <taxon>Amoebozoa</taxon>
        <taxon>Evosea</taxon>
        <taxon>Archamoebae</taxon>
        <taxon>Mastigamoebida</taxon>
        <taxon>Entamoebidae</taxon>
        <taxon>Entamoeba</taxon>
    </lineage>
</organism>
<dbReference type="SUPFAM" id="SSF48371">
    <property type="entry name" value="ARM repeat"/>
    <property type="match status" value="1"/>
</dbReference>